<sequence length="111" mass="12516">MINTILHQKKQMTKTICTLKRNIRAAKAIQETLAKTLTETPNFLNYAISAQILDTEDAFNTKASNILVTLEEEIKDTITTLKKVPDNLPSSGEVNVYFKFLCYDACNVLTM</sequence>
<evidence type="ECO:0000313" key="2">
    <source>
        <dbReference type="Proteomes" id="UP001157418"/>
    </source>
</evidence>
<evidence type="ECO:0000313" key="1">
    <source>
        <dbReference type="EMBL" id="CAH1420082.1"/>
    </source>
</evidence>
<keyword evidence="2" id="KW-1185">Reference proteome</keyword>
<comment type="caution">
    <text evidence="1">The sequence shown here is derived from an EMBL/GenBank/DDBJ whole genome shotgun (WGS) entry which is preliminary data.</text>
</comment>
<gene>
    <name evidence="1" type="ORF">LVIROSA_LOCUS7575</name>
</gene>
<proteinExistence type="predicted"/>
<accession>A0AAU9M0J8</accession>
<protein>
    <submittedName>
        <fullName evidence="1">Uncharacterized protein</fullName>
    </submittedName>
</protein>
<dbReference type="EMBL" id="CAKMRJ010000794">
    <property type="protein sequence ID" value="CAH1420082.1"/>
    <property type="molecule type" value="Genomic_DNA"/>
</dbReference>
<name>A0AAU9M0J8_9ASTR</name>
<reference evidence="1 2" key="1">
    <citation type="submission" date="2022-01" db="EMBL/GenBank/DDBJ databases">
        <authorList>
            <person name="Xiong W."/>
            <person name="Schranz E."/>
        </authorList>
    </citation>
    <scope>NUCLEOTIDE SEQUENCE [LARGE SCALE GENOMIC DNA]</scope>
</reference>
<dbReference type="AlphaFoldDB" id="A0AAU9M0J8"/>
<organism evidence="1 2">
    <name type="scientific">Lactuca virosa</name>
    <dbReference type="NCBI Taxonomy" id="75947"/>
    <lineage>
        <taxon>Eukaryota</taxon>
        <taxon>Viridiplantae</taxon>
        <taxon>Streptophyta</taxon>
        <taxon>Embryophyta</taxon>
        <taxon>Tracheophyta</taxon>
        <taxon>Spermatophyta</taxon>
        <taxon>Magnoliopsida</taxon>
        <taxon>eudicotyledons</taxon>
        <taxon>Gunneridae</taxon>
        <taxon>Pentapetalae</taxon>
        <taxon>asterids</taxon>
        <taxon>campanulids</taxon>
        <taxon>Asterales</taxon>
        <taxon>Asteraceae</taxon>
        <taxon>Cichorioideae</taxon>
        <taxon>Cichorieae</taxon>
        <taxon>Lactucinae</taxon>
        <taxon>Lactuca</taxon>
    </lineage>
</organism>
<dbReference type="Proteomes" id="UP001157418">
    <property type="component" value="Unassembled WGS sequence"/>
</dbReference>